<dbReference type="InterPro" id="IPR045064">
    <property type="entry name" value="Reticulon-like"/>
</dbReference>
<dbReference type="EMBL" id="JACXVP010000003">
    <property type="protein sequence ID" value="KAG5618469.1"/>
    <property type="molecule type" value="Genomic_DNA"/>
</dbReference>
<dbReference type="AlphaFoldDB" id="A0A9J6A1L4"/>
<dbReference type="GO" id="GO:0009617">
    <property type="term" value="P:response to bacterium"/>
    <property type="evidence" value="ECO:0007669"/>
    <property type="project" value="InterPro"/>
</dbReference>
<keyword evidence="3" id="KW-1185">Reference proteome</keyword>
<sequence length="256" mass="28636">MTYICKRAAVEFSPSDAKGITSPPQIPDVILPEDIALGVVAALRTEINKALESFRDIASGKELKKFLAVLSPLLHFNTKIGIVLTGKRRYRPRKRDIDMLRKHLLCHHASLINIVSSRVLSSKSLATVAELLGSAGYTKPRKFQNSRATEPSKKQIQSSKGPSGSTILDHRSPDASFSSSFHFRGSFDILGVLELTPGIFNNCIRVHPPSKVRCKFRVRSEIYIALVEFMRIKDLVMRMLINDVELLMLPSNFCMQ</sequence>
<feature type="non-terminal residue" evidence="2">
    <location>
        <position position="1"/>
    </location>
</feature>
<dbReference type="OrthoDB" id="1305340at2759"/>
<dbReference type="Proteomes" id="UP000824120">
    <property type="component" value="Chromosome 3"/>
</dbReference>
<evidence type="ECO:0000313" key="3">
    <source>
        <dbReference type="Proteomes" id="UP000824120"/>
    </source>
</evidence>
<accession>A0A9J6A1L4</accession>
<name>A0A9J6A1L4_SOLCO</name>
<protein>
    <submittedName>
        <fullName evidence="2">Uncharacterized protein</fullName>
    </submittedName>
</protein>
<reference evidence="2 3" key="1">
    <citation type="submission" date="2020-09" db="EMBL/GenBank/DDBJ databases">
        <title>De no assembly of potato wild relative species, Solanum commersonii.</title>
        <authorList>
            <person name="Cho K."/>
        </authorList>
    </citation>
    <scope>NUCLEOTIDE SEQUENCE [LARGE SCALE GENOMIC DNA]</scope>
    <source>
        <strain evidence="2">LZ3.2</strain>
        <tissue evidence="2">Leaf</tissue>
    </source>
</reference>
<evidence type="ECO:0000256" key="1">
    <source>
        <dbReference type="SAM" id="MobiDB-lite"/>
    </source>
</evidence>
<evidence type="ECO:0000313" key="2">
    <source>
        <dbReference type="EMBL" id="KAG5618469.1"/>
    </source>
</evidence>
<gene>
    <name evidence="2" type="ORF">H5410_018293</name>
</gene>
<proteinExistence type="predicted"/>
<dbReference type="PANTHER" id="PTHR10994:SF144">
    <property type="entry name" value="RETICULON-LIKE PROTEIN"/>
    <property type="match status" value="1"/>
</dbReference>
<feature type="compositionally biased region" description="Polar residues" evidence="1">
    <location>
        <begin position="145"/>
        <end position="166"/>
    </location>
</feature>
<comment type="caution">
    <text evidence="2">The sequence shown here is derived from an EMBL/GenBank/DDBJ whole genome shotgun (WGS) entry which is preliminary data.</text>
</comment>
<dbReference type="PANTHER" id="PTHR10994">
    <property type="entry name" value="RETICULON"/>
    <property type="match status" value="1"/>
</dbReference>
<feature type="region of interest" description="Disordered" evidence="1">
    <location>
        <begin position="142"/>
        <end position="169"/>
    </location>
</feature>
<organism evidence="2 3">
    <name type="scientific">Solanum commersonii</name>
    <name type="common">Commerson's wild potato</name>
    <name type="synonym">Commerson's nightshade</name>
    <dbReference type="NCBI Taxonomy" id="4109"/>
    <lineage>
        <taxon>Eukaryota</taxon>
        <taxon>Viridiplantae</taxon>
        <taxon>Streptophyta</taxon>
        <taxon>Embryophyta</taxon>
        <taxon>Tracheophyta</taxon>
        <taxon>Spermatophyta</taxon>
        <taxon>Magnoliopsida</taxon>
        <taxon>eudicotyledons</taxon>
        <taxon>Gunneridae</taxon>
        <taxon>Pentapetalae</taxon>
        <taxon>asterids</taxon>
        <taxon>lamiids</taxon>
        <taxon>Solanales</taxon>
        <taxon>Solanaceae</taxon>
        <taxon>Solanoideae</taxon>
        <taxon>Solaneae</taxon>
        <taxon>Solanum</taxon>
    </lineage>
</organism>